<evidence type="ECO:0000313" key="7">
    <source>
        <dbReference type="EMBL" id="OFV66158.1"/>
    </source>
</evidence>
<organism evidence="7 8">
    <name type="scientific">Candidatus Syntropharchaeum butanivorans</name>
    <dbReference type="NCBI Taxonomy" id="1839936"/>
    <lineage>
        <taxon>Archaea</taxon>
        <taxon>Methanobacteriati</taxon>
        <taxon>Methanobacteriota</taxon>
        <taxon>Stenosarchaea group</taxon>
        <taxon>Methanomicrobia</taxon>
        <taxon>Methanosarcinales</taxon>
        <taxon>ANME-2 cluster</taxon>
        <taxon>Candidatus Syntropharchaeum</taxon>
    </lineage>
</organism>
<dbReference type="GO" id="GO:0097589">
    <property type="term" value="C:archaeal-type flagellum"/>
    <property type="evidence" value="ECO:0007669"/>
    <property type="project" value="UniProtKB-SubCell"/>
</dbReference>
<dbReference type="GO" id="GO:0097588">
    <property type="term" value="P:archaeal or bacterial-type flagellum-dependent cell motility"/>
    <property type="evidence" value="ECO:0007669"/>
    <property type="project" value="InterPro"/>
</dbReference>
<dbReference type="NCBIfam" id="TIGR02537">
    <property type="entry name" value="arch_flag_Nterm"/>
    <property type="match status" value="1"/>
</dbReference>
<name>A0A1F2P4Q8_9EURY</name>
<keyword evidence="5" id="KW-0472">Membrane</keyword>
<feature type="transmembrane region" description="Helical" evidence="5">
    <location>
        <begin position="20"/>
        <end position="41"/>
    </location>
</feature>
<keyword evidence="8" id="KW-1185">Reference proteome</keyword>
<keyword evidence="7" id="KW-0966">Cell projection</keyword>
<evidence type="ECO:0000313" key="8">
    <source>
        <dbReference type="Proteomes" id="UP000185779"/>
    </source>
</evidence>
<dbReference type="Pfam" id="PF01917">
    <property type="entry name" value="Flagellin_arch-type"/>
    <property type="match status" value="1"/>
</dbReference>
<dbReference type="PANTHER" id="PTHR35903:SF1">
    <property type="entry name" value="FLAGELLIN B1"/>
    <property type="match status" value="1"/>
</dbReference>
<evidence type="ECO:0000313" key="6">
    <source>
        <dbReference type="EMBL" id="HDM36963.1"/>
    </source>
</evidence>
<keyword evidence="7" id="KW-0969">Cilium</keyword>
<comment type="function">
    <text evidence="4">Flagellin is the subunit protein which polymerizes to form the filaments of archaeal flagella.</text>
</comment>
<gene>
    <name evidence="6" type="ORF">ENG09_06970</name>
    <name evidence="7" type="ORF">SBU_000700</name>
</gene>
<dbReference type="InterPro" id="IPR002774">
    <property type="entry name" value="Flagellin_arc-type"/>
</dbReference>
<evidence type="ECO:0000256" key="5">
    <source>
        <dbReference type="SAM" id="Phobius"/>
    </source>
</evidence>
<keyword evidence="3 4" id="KW-0974">Archaeal flagellum</keyword>
<dbReference type="Proteomes" id="UP000185779">
    <property type="component" value="Unassembled WGS sequence"/>
</dbReference>
<reference evidence="6" key="2">
    <citation type="journal article" date="2020" name="mSystems">
        <title>Genome- and Community-Level Interaction Insights into Carbon Utilization and Element Cycling Functions of Hydrothermarchaeota in Hydrothermal Sediment.</title>
        <authorList>
            <person name="Zhou Z."/>
            <person name="Liu Y."/>
            <person name="Xu W."/>
            <person name="Pan J."/>
            <person name="Luo Z.H."/>
            <person name="Li M."/>
        </authorList>
    </citation>
    <scope>NUCLEOTIDE SEQUENCE [LARGE SCALE GENOMIC DNA]</scope>
    <source>
        <strain evidence="6">HyVt-185</strain>
    </source>
</reference>
<dbReference type="AlphaFoldDB" id="A0A1F2P4Q8"/>
<dbReference type="EMBL" id="DQZR01000292">
    <property type="protein sequence ID" value="HDM36963.1"/>
    <property type="molecule type" value="Genomic_DNA"/>
</dbReference>
<reference evidence="7 8" key="1">
    <citation type="submission" date="2016-05" db="EMBL/GenBank/DDBJ databases">
        <title>Microbial consortia oxidize butane by reversing methanogenesis.</title>
        <authorList>
            <person name="Laso-Perez R."/>
            <person name="Richter M."/>
            <person name="Wegener G."/>
            <person name="Musat F."/>
        </authorList>
    </citation>
    <scope>NUCLEOTIDE SEQUENCE [LARGE SCALE GENOMIC DNA]</scope>
    <source>
        <strain evidence="7">BOX1</strain>
    </source>
</reference>
<evidence type="ECO:0000256" key="2">
    <source>
        <dbReference type="ARBA" id="ARBA00010256"/>
    </source>
</evidence>
<proteinExistence type="inferred from homology"/>
<comment type="caution">
    <text evidence="7">The sequence shown here is derived from an EMBL/GenBank/DDBJ whole genome shotgun (WGS) entry which is preliminary data.</text>
</comment>
<evidence type="ECO:0000256" key="1">
    <source>
        <dbReference type="ARBA" id="ARBA00004618"/>
    </source>
</evidence>
<evidence type="ECO:0000256" key="4">
    <source>
        <dbReference type="RuleBase" id="RU361282"/>
    </source>
</evidence>
<dbReference type="InterPro" id="IPR013373">
    <property type="entry name" value="Flagellin/pilin_N_arc"/>
</dbReference>
<evidence type="ECO:0000256" key="3">
    <source>
        <dbReference type="ARBA" id="ARBA00022440"/>
    </source>
</evidence>
<keyword evidence="7" id="KW-0282">Flagellum</keyword>
<dbReference type="PANTHER" id="PTHR35903">
    <property type="entry name" value="FLAGELLIN B1"/>
    <property type="match status" value="1"/>
</dbReference>
<dbReference type="STRING" id="1839936.SBU_000700"/>
<keyword evidence="5" id="KW-1133">Transmembrane helix</keyword>
<dbReference type="Proteomes" id="UP000885863">
    <property type="component" value="Unassembled WGS sequence"/>
</dbReference>
<dbReference type="GO" id="GO:0005198">
    <property type="term" value="F:structural molecule activity"/>
    <property type="evidence" value="ECO:0007669"/>
    <property type="project" value="InterPro"/>
</dbReference>
<protein>
    <recommendedName>
        <fullName evidence="4">Flagellin</fullName>
    </recommendedName>
</protein>
<comment type="subcellular location">
    <subcellularLocation>
        <location evidence="1 4">Archaeal flagellum</location>
    </subcellularLocation>
</comment>
<comment type="similarity">
    <text evidence="2 4">Belongs to the archaeal flagellin family.</text>
</comment>
<sequence>MMRGCKRRSLLKDEVAQAGIGTLIIFIAMVLVAAVAAAVLIQTSGVLQQKSQETGQQTIQEVSSNIEIVGIVGHRSSATENDFDFVNVTIKPMAGSGSIDLSQMVVAMQNETTRVDKITYHKSGDGMDASHYIVTELRDDDNSLDPSTDTTTVINAGDLVILCFNTTALGLDFPTREPVRIEIKPEHGAAVIKDLITPPSYSVERYVTLFP</sequence>
<dbReference type="EMBL" id="LYOR01000003">
    <property type="protein sequence ID" value="OFV66158.1"/>
    <property type="molecule type" value="Genomic_DNA"/>
</dbReference>
<accession>A0A1F2P4Q8</accession>
<keyword evidence="5" id="KW-0812">Transmembrane</keyword>